<name>A0A6A6FEP0_9PEZI</name>
<dbReference type="AlphaFoldDB" id="A0A6A6FEP0"/>
<dbReference type="EMBL" id="ML992674">
    <property type="protein sequence ID" value="KAF2211866.1"/>
    <property type="molecule type" value="Genomic_DNA"/>
</dbReference>
<gene>
    <name evidence="2" type="ORF">CERZMDRAFT_97793</name>
</gene>
<sequence length="230" mass="25793">MPPHDGLGNLSPQFGCYEFASDAGRQAALSHAYFWAEMWYGQPTGVDGLEDIKVVATWLRYISKTFLSLPLVSPATSGRQYWARSTRWALAVSAGVTYLHGCPTSTRAYCSWYRDNWDETSRWYRLVPHRTFGRKNSALIDKEIHSNPMPPQFRANNTLRGMASGVVDPAVPYGQAPNEKHRVDRFKVLDSGPSSRESKILKARDKMIKEQTAAQTAAQQNTPGEDDGNH</sequence>
<reference evidence="2" key="1">
    <citation type="journal article" date="2020" name="Stud. Mycol.">
        <title>101 Dothideomycetes genomes: a test case for predicting lifestyles and emergence of pathogens.</title>
        <authorList>
            <person name="Haridas S."/>
            <person name="Albert R."/>
            <person name="Binder M."/>
            <person name="Bloem J."/>
            <person name="Labutti K."/>
            <person name="Salamov A."/>
            <person name="Andreopoulos B."/>
            <person name="Baker S."/>
            <person name="Barry K."/>
            <person name="Bills G."/>
            <person name="Bluhm B."/>
            <person name="Cannon C."/>
            <person name="Castanera R."/>
            <person name="Culley D."/>
            <person name="Daum C."/>
            <person name="Ezra D."/>
            <person name="Gonzalez J."/>
            <person name="Henrissat B."/>
            <person name="Kuo A."/>
            <person name="Liang C."/>
            <person name="Lipzen A."/>
            <person name="Lutzoni F."/>
            <person name="Magnuson J."/>
            <person name="Mondo S."/>
            <person name="Nolan M."/>
            <person name="Ohm R."/>
            <person name="Pangilinan J."/>
            <person name="Park H.-J."/>
            <person name="Ramirez L."/>
            <person name="Alfaro M."/>
            <person name="Sun H."/>
            <person name="Tritt A."/>
            <person name="Yoshinaga Y."/>
            <person name="Zwiers L.-H."/>
            <person name="Turgeon B."/>
            <person name="Goodwin S."/>
            <person name="Spatafora J."/>
            <person name="Crous P."/>
            <person name="Grigoriev I."/>
        </authorList>
    </citation>
    <scope>NUCLEOTIDE SEQUENCE</scope>
    <source>
        <strain evidence="2">SCOH1-5</strain>
    </source>
</reference>
<dbReference type="Proteomes" id="UP000799539">
    <property type="component" value="Unassembled WGS sequence"/>
</dbReference>
<feature type="compositionally biased region" description="Low complexity" evidence="1">
    <location>
        <begin position="211"/>
        <end position="220"/>
    </location>
</feature>
<keyword evidence="3" id="KW-1185">Reference proteome</keyword>
<proteinExistence type="predicted"/>
<evidence type="ECO:0000313" key="2">
    <source>
        <dbReference type="EMBL" id="KAF2211866.1"/>
    </source>
</evidence>
<organism evidence="2 3">
    <name type="scientific">Cercospora zeae-maydis SCOH1-5</name>
    <dbReference type="NCBI Taxonomy" id="717836"/>
    <lineage>
        <taxon>Eukaryota</taxon>
        <taxon>Fungi</taxon>
        <taxon>Dikarya</taxon>
        <taxon>Ascomycota</taxon>
        <taxon>Pezizomycotina</taxon>
        <taxon>Dothideomycetes</taxon>
        <taxon>Dothideomycetidae</taxon>
        <taxon>Mycosphaerellales</taxon>
        <taxon>Mycosphaerellaceae</taxon>
        <taxon>Cercospora</taxon>
    </lineage>
</organism>
<evidence type="ECO:0000256" key="1">
    <source>
        <dbReference type="SAM" id="MobiDB-lite"/>
    </source>
</evidence>
<feature type="region of interest" description="Disordered" evidence="1">
    <location>
        <begin position="206"/>
        <end position="230"/>
    </location>
</feature>
<protein>
    <submittedName>
        <fullName evidence="2">Uncharacterized protein</fullName>
    </submittedName>
</protein>
<dbReference type="OrthoDB" id="3649444at2759"/>
<evidence type="ECO:0000313" key="3">
    <source>
        <dbReference type="Proteomes" id="UP000799539"/>
    </source>
</evidence>
<accession>A0A6A6FEP0</accession>